<organism evidence="1 2">
    <name type="scientific">Datura stramonium</name>
    <name type="common">Jimsonweed</name>
    <name type="synonym">Common thornapple</name>
    <dbReference type="NCBI Taxonomy" id="4076"/>
    <lineage>
        <taxon>Eukaryota</taxon>
        <taxon>Viridiplantae</taxon>
        <taxon>Streptophyta</taxon>
        <taxon>Embryophyta</taxon>
        <taxon>Tracheophyta</taxon>
        <taxon>Spermatophyta</taxon>
        <taxon>Magnoliopsida</taxon>
        <taxon>eudicotyledons</taxon>
        <taxon>Gunneridae</taxon>
        <taxon>Pentapetalae</taxon>
        <taxon>asterids</taxon>
        <taxon>lamiids</taxon>
        <taxon>Solanales</taxon>
        <taxon>Solanaceae</taxon>
        <taxon>Solanoideae</taxon>
        <taxon>Datureae</taxon>
        <taxon>Datura</taxon>
    </lineage>
</organism>
<gene>
    <name evidence="1" type="ORF">HAX54_024555</name>
</gene>
<name>A0ABS8UYH8_DATST</name>
<dbReference type="Proteomes" id="UP000823775">
    <property type="component" value="Unassembled WGS sequence"/>
</dbReference>
<protein>
    <submittedName>
        <fullName evidence="1">Uncharacterized protein</fullName>
    </submittedName>
</protein>
<evidence type="ECO:0000313" key="1">
    <source>
        <dbReference type="EMBL" id="MCD9639812.1"/>
    </source>
</evidence>
<evidence type="ECO:0000313" key="2">
    <source>
        <dbReference type="Proteomes" id="UP000823775"/>
    </source>
</evidence>
<sequence>MEISTINQLLQHSNVTVILHLVLHTEVNEQSENEITLMHAANNSSHLFNLRLKRRPLCMDGWIKERTNTLYGAGLWKDRRLGSPPLMDTSPEMNQIALNMDSHVAHNRGNRRNGMAPGAHISEGIFGIGRSMIY</sequence>
<keyword evidence="2" id="KW-1185">Reference proteome</keyword>
<dbReference type="EMBL" id="JACEIK010002991">
    <property type="protein sequence ID" value="MCD9639812.1"/>
    <property type="molecule type" value="Genomic_DNA"/>
</dbReference>
<proteinExistence type="predicted"/>
<comment type="caution">
    <text evidence="1">The sequence shown here is derived from an EMBL/GenBank/DDBJ whole genome shotgun (WGS) entry which is preliminary data.</text>
</comment>
<reference evidence="1 2" key="1">
    <citation type="journal article" date="2021" name="BMC Genomics">
        <title>Datura genome reveals duplications of psychoactive alkaloid biosynthetic genes and high mutation rate following tissue culture.</title>
        <authorList>
            <person name="Rajewski A."/>
            <person name="Carter-House D."/>
            <person name="Stajich J."/>
            <person name="Litt A."/>
        </authorList>
    </citation>
    <scope>NUCLEOTIDE SEQUENCE [LARGE SCALE GENOMIC DNA]</scope>
    <source>
        <strain evidence="1">AR-01</strain>
    </source>
</reference>
<accession>A0ABS8UYH8</accession>